<dbReference type="InterPro" id="IPR031803">
    <property type="entry name" value="BAT_GAF/HTH-assoc"/>
</dbReference>
<evidence type="ECO:0000256" key="1">
    <source>
        <dbReference type="ARBA" id="ARBA00023015"/>
    </source>
</evidence>
<dbReference type="GeneID" id="79314248"/>
<evidence type="ECO:0000313" key="6">
    <source>
        <dbReference type="Proteomes" id="UP001596547"/>
    </source>
</evidence>
<protein>
    <submittedName>
        <fullName evidence="5">Helix-turn-helix domain-containing protein</fullName>
    </submittedName>
</protein>
<dbReference type="AlphaFoldDB" id="A0ABD6A410"/>
<dbReference type="Pfam" id="PF15915">
    <property type="entry name" value="BAT"/>
    <property type="match status" value="1"/>
</dbReference>
<evidence type="ECO:0000313" key="5">
    <source>
        <dbReference type="EMBL" id="MFC7315288.1"/>
    </source>
</evidence>
<comment type="caution">
    <text evidence="5">The sequence shown here is derived from an EMBL/GenBank/DDBJ whole genome shotgun (WGS) entry which is preliminary data.</text>
</comment>
<accession>A0ABD6A410</accession>
<dbReference type="InterPro" id="IPR007050">
    <property type="entry name" value="HTH_bacterioopsin"/>
</dbReference>
<reference evidence="5 6" key="1">
    <citation type="journal article" date="2019" name="Int. J. Syst. Evol. Microbiol.">
        <title>The Global Catalogue of Microorganisms (GCM) 10K type strain sequencing project: providing services to taxonomists for standard genome sequencing and annotation.</title>
        <authorList>
            <consortium name="The Broad Institute Genomics Platform"/>
            <consortium name="The Broad Institute Genome Sequencing Center for Infectious Disease"/>
            <person name="Wu L."/>
            <person name="Ma J."/>
        </authorList>
    </citation>
    <scope>NUCLEOTIDE SEQUENCE [LARGE SCALE GENOMIC DNA]</scope>
    <source>
        <strain evidence="5 6">PSR21</strain>
    </source>
</reference>
<keyword evidence="2" id="KW-0804">Transcription</keyword>
<keyword evidence="1" id="KW-0805">Transcription regulation</keyword>
<evidence type="ECO:0000259" key="4">
    <source>
        <dbReference type="Pfam" id="PF15915"/>
    </source>
</evidence>
<dbReference type="Proteomes" id="UP001596547">
    <property type="component" value="Unassembled WGS sequence"/>
</dbReference>
<organism evidence="5 6">
    <name type="scientific">Halomarina halobia</name>
    <dbReference type="NCBI Taxonomy" id="3033386"/>
    <lineage>
        <taxon>Archaea</taxon>
        <taxon>Methanobacteriati</taxon>
        <taxon>Methanobacteriota</taxon>
        <taxon>Stenosarchaea group</taxon>
        <taxon>Halobacteria</taxon>
        <taxon>Halobacteriales</taxon>
        <taxon>Natronomonadaceae</taxon>
        <taxon>Halomarina</taxon>
    </lineage>
</organism>
<proteinExistence type="predicted"/>
<dbReference type="RefSeq" id="WP_276304693.1">
    <property type="nucleotide sequence ID" value="NZ_CP119992.1"/>
</dbReference>
<keyword evidence="6" id="KW-1185">Reference proteome</keyword>
<sequence length="218" mass="24524">MGLIVEYRVVSPFLRSALQAVPSMRVEVEDVRMFHDEPVRVVARASGDDFEAFEAALDDDATVESHLVLSTVDDRRFYRISLTSHGEECIVYPAIADLDISLLDCRMTSTASSVRVRVPSRDALQRLRQAYEERGISFHLEGLYRLDATGGERYQLTERQREALVAAYEAGYFEVPRNCSLGDVADDLDISKQALSARLRRGEANLVRNTVVDDGTYK</sequence>
<gene>
    <name evidence="5" type="ORF">ACFQPE_00555</name>
</gene>
<dbReference type="SUPFAM" id="SSF88659">
    <property type="entry name" value="Sigma3 and sigma4 domains of RNA polymerase sigma factors"/>
    <property type="match status" value="1"/>
</dbReference>
<dbReference type="PANTHER" id="PTHR34236">
    <property type="entry name" value="DIMETHYL SULFOXIDE REDUCTASE TRANSCRIPTIONAL ACTIVATOR"/>
    <property type="match status" value="1"/>
</dbReference>
<name>A0ABD6A410_9EURY</name>
<evidence type="ECO:0000259" key="3">
    <source>
        <dbReference type="Pfam" id="PF04967"/>
    </source>
</evidence>
<feature type="domain" description="Bacterioopsin transcriptional activator GAF and HTH associated" evidence="4">
    <location>
        <begin position="13"/>
        <end position="140"/>
    </location>
</feature>
<feature type="domain" description="HTH bat-type" evidence="3">
    <location>
        <begin position="156"/>
        <end position="207"/>
    </location>
</feature>
<dbReference type="PANTHER" id="PTHR34236:SF1">
    <property type="entry name" value="DIMETHYL SULFOXIDE REDUCTASE TRANSCRIPTIONAL ACTIVATOR"/>
    <property type="match status" value="1"/>
</dbReference>
<dbReference type="Pfam" id="PF04967">
    <property type="entry name" value="HTH_10"/>
    <property type="match status" value="1"/>
</dbReference>
<dbReference type="InterPro" id="IPR013324">
    <property type="entry name" value="RNA_pol_sigma_r3/r4-like"/>
</dbReference>
<evidence type="ECO:0000256" key="2">
    <source>
        <dbReference type="ARBA" id="ARBA00023163"/>
    </source>
</evidence>
<dbReference type="EMBL" id="JBHTBF010000001">
    <property type="protein sequence ID" value="MFC7315288.1"/>
    <property type="molecule type" value="Genomic_DNA"/>
</dbReference>